<accession>A0A6A6AYT9</accession>
<dbReference type="InterPro" id="IPR042831">
    <property type="entry name" value="Ribosomal_mL40_fung"/>
</dbReference>
<dbReference type="GO" id="GO:0003735">
    <property type="term" value="F:structural constituent of ribosome"/>
    <property type="evidence" value="ECO:0007669"/>
    <property type="project" value="InterPro"/>
</dbReference>
<reference evidence="1" key="1">
    <citation type="journal article" date="2020" name="Stud. Mycol.">
        <title>101 Dothideomycetes genomes: a test case for predicting lifestyles and emergence of pathogens.</title>
        <authorList>
            <person name="Haridas S."/>
            <person name="Albert R."/>
            <person name="Binder M."/>
            <person name="Bloem J."/>
            <person name="Labutti K."/>
            <person name="Salamov A."/>
            <person name="Andreopoulos B."/>
            <person name="Baker S."/>
            <person name="Barry K."/>
            <person name="Bills G."/>
            <person name="Bluhm B."/>
            <person name="Cannon C."/>
            <person name="Castanera R."/>
            <person name="Culley D."/>
            <person name="Daum C."/>
            <person name="Ezra D."/>
            <person name="Gonzalez J."/>
            <person name="Henrissat B."/>
            <person name="Kuo A."/>
            <person name="Liang C."/>
            <person name="Lipzen A."/>
            <person name="Lutzoni F."/>
            <person name="Magnuson J."/>
            <person name="Mondo S."/>
            <person name="Nolan M."/>
            <person name="Ohm R."/>
            <person name="Pangilinan J."/>
            <person name="Park H.-J."/>
            <person name="Ramirez L."/>
            <person name="Alfaro M."/>
            <person name="Sun H."/>
            <person name="Tritt A."/>
            <person name="Yoshinaga Y."/>
            <person name="Zwiers L.-H."/>
            <person name="Turgeon B."/>
            <person name="Goodwin S."/>
            <person name="Spatafora J."/>
            <person name="Crous P."/>
            <person name="Grigoriev I."/>
        </authorList>
    </citation>
    <scope>NUCLEOTIDE SEQUENCE</scope>
    <source>
        <strain evidence="1">CBS 121167</strain>
    </source>
</reference>
<dbReference type="RefSeq" id="XP_033391655.1">
    <property type="nucleotide sequence ID" value="XM_033543678.1"/>
</dbReference>
<evidence type="ECO:0000313" key="2">
    <source>
        <dbReference type="Proteomes" id="UP000799438"/>
    </source>
</evidence>
<dbReference type="PANTHER" id="PTHR39150">
    <property type="entry name" value="54S RIBOSOMAL PROTEIN L28, MITOCHONDRIAL"/>
    <property type="match status" value="1"/>
</dbReference>
<dbReference type="GeneID" id="54301175"/>
<name>A0A6A6AYT9_9PEZI</name>
<proteinExistence type="predicted"/>
<evidence type="ECO:0000313" key="1">
    <source>
        <dbReference type="EMBL" id="KAF2135937.1"/>
    </source>
</evidence>
<dbReference type="GO" id="GO:0032543">
    <property type="term" value="P:mitochondrial translation"/>
    <property type="evidence" value="ECO:0007669"/>
    <property type="project" value="InterPro"/>
</dbReference>
<dbReference type="EMBL" id="ML995543">
    <property type="protein sequence ID" value="KAF2135937.1"/>
    <property type="molecule type" value="Genomic_DNA"/>
</dbReference>
<dbReference type="Proteomes" id="UP000799438">
    <property type="component" value="Unassembled WGS sequence"/>
</dbReference>
<gene>
    <name evidence="1" type="ORF">K452DRAFT_313611</name>
</gene>
<dbReference type="GO" id="GO:0005739">
    <property type="term" value="C:mitochondrion"/>
    <property type="evidence" value="ECO:0007669"/>
    <property type="project" value="GOC"/>
</dbReference>
<organism evidence="1 2">
    <name type="scientific">Aplosporella prunicola CBS 121167</name>
    <dbReference type="NCBI Taxonomy" id="1176127"/>
    <lineage>
        <taxon>Eukaryota</taxon>
        <taxon>Fungi</taxon>
        <taxon>Dikarya</taxon>
        <taxon>Ascomycota</taxon>
        <taxon>Pezizomycotina</taxon>
        <taxon>Dothideomycetes</taxon>
        <taxon>Dothideomycetes incertae sedis</taxon>
        <taxon>Botryosphaeriales</taxon>
        <taxon>Aplosporellaceae</taxon>
        <taxon>Aplosporella</taxon>
    </lineage>
</organism>
<protein>
    <submittedName>
        <fullName evidence="1">Uncharacterized protein</fullName>
    </submittedName>
</protein>
<keyword evidence="2" id="KW-1185">Reference proteome</keyword>
<dbReference type="OrthoDB" id="2098203at2759"/>
<dbReference type="Gene3D" id="6.10.250.3440">
    <property type="match status" value="1"/>
</dbReference>
<sequence length="170" mass="19676">MRAFQPVFRPASTRVAAQIPALCNAFPKASPFSTSAALQARKKGGSKDSRITNIRYHLDHPKTPRPLRFSRLRALRHWTIHRAWMLFKKKRNLEKQMELERQYNTMYHACEALRDIDESGLTTAEGGKSVGRLYRTAMLKTGVWNGIPIEYARPQTDTPGREGWNHDWKR</sequence>
<dbReference type="PANTHER" id="PTHR39150:SF1">
    <property type="entry name" value="LARGE RIBOSOMAL SUBUNIT PROTEIN ML40"/>
    <property type="match status" value="1"/>
</dbReference>
<dbReference type="AlphaFoldDB" id="A0A6A6AYT9"/>